<keyword evidence="6" id="KW-1133">Transmembrane helix</keyword>
<evidence type="ECO:0000259" key="12">
    <source>
        <dbReference type="Pfam" id="PF07686"/>
    </source>
</evidence>
<keyword evidence="10" id="KW-0393">Immunoglobulin domain</keyword>
<dbReference type="EMBL" id="JACDTQ010002604">
    <property type="protein sequence ID" value="KAF5917087.1"/>
    <property type="molecule type" value="Genomic_DNA"/>
</dbReference>
<dbReference type="Pfam" id="PF07686">
    <property type="entry name" value="V-set"/>
    <property type="match status" value="1"/>
</dbReference>
<keyword evidence="7" id="KW-0472">Membrane</keyword>
<feature type="domain" description="Immunoglobulin V-set" evidence="12">
    <location>
        <begin position="21"/>
        <end position="134"/>
    </location>
</feature>
<evidence type="ECO:0000256" key="4">
    <source>
        <dbReference type="ARBA" id="ARBA00022734"/>
    </source>
</evidence>
<dbReference type="InterPro" id="IPR013106">
    <property type="entry name" value="Ig_V-set"/>
</dbReference>
<evidence type="ECO:0000256" key="7">
    <source>
        <dbReference type="ARBA" id="ARBA00023136"/>
    </source>
</evidence>
<dbReference type="InterPro" id="IPR051036">
    <property type="entry name" value="SIGLEC"/>
</dbReference>
<keyword evidence="8" id="KW-1015">Disulfide bond</keyword>
<evidence type="ECO:0000256" key="5">
    <source>
        <dbReference type="ARBA" id="ARBA00022889"/>
    </source>
</evidence>
<keyword evidence="2" id="KW-0812">Transmembrane</keyword>
<keyword evidence="3" id="KW-0732">Signal</keyword>
<proteinExistence type="inferred from homology"/>
<dbReference type="FunFam" id="2.60.40.10:FF:000829">
    <property type="entry name" value="Sialic acid-binding Ig-like lectin 8"/>
    <property type="match status" value="1"/>
</dbReference>
<keyword evidence="14" id="KW-1185">Reference proteome</keyword>
<dbReference type="InterPro" id="IPR036179">
    <property type="entry name" value="Ig-like_dom_sf"/>
</dbReference>
<evidence type="ECO:0000256" key="3">
    <source>
        <dbReference type="ARBA" id="ARBA00022729"/>
    </source>
</evidence>
<keyword evidence="4" id="KW-0430">Lectin</keyword>
<dbReference type="GO" id="GO:0030246">
    <property type="term" value="F:carbohydrate binding"/>
    <property type="evidence" value="ECO:0007669"/>
    <property type="project" value="UniProtKB-KW"/>
</dbReference>
<comment type="similarity">
    <text evidence="11">Belongs to the immunoglobulin superfamily. SIGLEC (sialic acid binding Ig-like lectin) family.</text>
</comment>
<name>A0A7J7EN14_DICBM</name>
<comment type="subcellular location">
    <subcellularLocation>
        <location evidence="1">Membrane</location>
        <topology evidence="1">Single-pass type I membrane protein</topology>
    </subcellularLocation>
</comment>
<dbReference type="InterPro" id="IPR013783">
    <property type="entry name" value="Ig-like_fold"/>
</dbReference>
<comment type="caution">
    <text evidence="13">The sequence shown here is derived from an EMBL/GenBank/DDBJ whole genome shotgun (WGS) entry which is preliminary data.</text>
</comment>
<dbReference type="PANTHER" id="PTHR12035">
    <property type="entry name" value="SIALIC ACID BINDING IMMUNOGLOBULIN-LIKE LECTIN"/>
    <property type="match status" value="1"/>
</dbReference>
<dbReference type="GO" id="GO:0033691">
    <property type="term" value="F:sialic acid binding"/>
    <property type="evidence" value="ECO:0007669"/>
    <property type="project" value="TreeGrafter"/>
</dbReference>
<evidence type="ECO:0000256" key="1">
    <source>
        <dbReference type="ARBA" id="ARBA00004479"/>
    </source>
</evidence>
<keyword evidence="9" id="KW-0325">Glycoprotein</keyword>
<accession>A0A7J7EN14</accession>
<keyword evidence="5" id="KW-0130">Cell adhesion</keyword>
<reference evidence="13 14" key="1">
    <citation type="journal article" date="2020" name="Mol. Biol. Evol.">
        <title>Interspecific Gene Flow and the Evolution of Specialization in Black and White Rhinoceros.</title>
        <authorList>
            <person name="Moodley Y."/>
            <person name="Westbury M.V."/>
            <person name="Russo I.M."/>
            <person name="Gopalakrishnan S."/>
            <person name="Rakotoarivelo A."/>
            <person name="Olsen R.A."/>
            <person name="Prost S."/>
            <person name="Tunstall T."/>
            <person name="Ryder O.A."/>
            <person name="Dalen L."/>
            <person name="Bruford M.W."/>
        </authorList>
    </citation>
    <scope>NUCLEOTIDE SEQUENCE [LARGE SCALE GENOMIC DNA]</scope>
    <source>
        <strain evidence="13">SBR-YM</strain>
        <tissue evidence="13">Skin</tissue>
    </source>
</reference>
<sequence length="177" mass="19940">MLLLPLLWAGSLAQSEIVRLQVQESLTVQEGLCVHVSCTVLYPHGWNDSTPAHGYWFQEGANPSQYALVATNNPGRKVQGETKGRFHFLGEPWTYNCSLDIRDDKKMDNGRYFFWVDTRRTKWNYESNPLSVHVTNKEWAPSHATGEGHGGHGAGLGWDTVHGRIWGYGVSGLRERS</sequence>
<dbReference type="AlphaFoldDB" id="A0A7J7EN14"/>
<evidence type="ECO:0000256" key="6">
    <source>
        <dbReference type="ARBA" id="ARBA00022989"/>
    </source>
</evidence>
<gene>
    <name evidence="13" type="ORF">HPG69_014013</name>
</gene>
<evidence type="ECO:0000313" key="14">
    <source>
        <dbReference type="Proteomes" id="UP000551758"/>
    </source>
</evidence>
<dbReference type="PANTHER" id="PTHR12035:SF136">
    <property type="entry name" value="MYELOID CELL SURFACE ANTIGEN CD33"/>
    <property type="match status" value="1"/>
</dbReference>
<evidence type="ECO:0000256" key="8">
    <source>
        <dbReference type="ARBA" id="ARBA00023157"/>
    </source>
</evidence>
<dbReference type="Proteomes" id="UP000551758">
    <property type="component" value="Unassembled WGS sequence"/>
</dbReference>
<evidence type="ECO:0000256" key="11">
    <source>
        <dbReference type="ARBA" id="ARBA00038361"/>
    </source>
</evidence>
<protein>
    <recommendedName>
        <fullName evidence="12">Immunoglobulin V-set domain-containing protein</fullName>
    </recommendedName>
</protein>
<dbReference type="GO" id="GO:0005886">
    <property type="term" value="C:plasma membrane"/>
    <property type="evidence" value="ECO:0007669"/>
    <property type="project" value="TreeGrafter"/>
</dbReference>
<evidence type="ECO:0000256" key="2">
    <source>
        <dbReference type="ARBA" id="ARBA00022692"/>
    </source>
</evidence>
<organism evidence="13 14">
    <name type="scientific">Diceros bicornis minor</name>
    <name type="common">South-central black rhinoceros</name>
    <dbReference type="NCBI Taxonomy" id="77932"/>
    <lineage>
        <taxon>Eukaryota</taxon>
        <taxon>Metazoa</taxon>
        <taxon>Chordata</taxon>
        <taxon>Craniata</taxon>
        <taxon>Vertebrata</taxon>
        <taxon>Euteleostomi</taxon>
        <taxon>Mammalia</taxon>
        <taxon>Eutheria</taxon>
        <taxon>Laurasiatheria</taxon>
        <taxon>Perissodactyla</taxon>
        <taxon>Rhinocerotidae</taxon>
        <taxon>Diceros</taxon>
    </lineage>
</organism>
<dbReference type="GO" id="GO:0007155">
    <property type="term" value="P:cell adhesion"/>
    <property type="evidence" value="ECO:0007669"/>
    <property type="project" value="UniProtKB-KW"/>
</dbReference>
<dbReference type="SUPFAM" id="SSF48726">
    <property type="entry name" value="Immunoglobulin"/>
    <property type="match status" value="1"/>
</dbReference>
<dbReference type="Gene3D" id="2.60.40.10">
    <property type="entry name" value="Immunoglobulins"/>
    <property type="match status" value="1"/>
</dbReference>
<evidence type="ECO:0000313" key="13">
    <source>
        <dbReference type="EMBL" id="KAF5917087.1"/>
    </source>
</evidence>
<evidence type="ECO:0000256" key="9">
    <source>
        <dbReference type="ARBA" id="ARBA00023180"/>
    </source>
</evidence>
<evidence type="ECO:0000256" key="10">
    <source>
        <dbReference type="ARBA" id="ARBA00023319"/>
    </source>
</evidence>